<dbReference type="Proteomes" id="UP000000311">
    <property type="component" value="Unassembled WGS sequence"/>
</dbReference>
<evidence type="ECO:0000256" key="1">
    <source>
        <dbReference type="SAM" id="MobiDB-lite"/>
    </source>
</evidence>
<reference evidence="2 3" key="1">
    <citation type="journal article" date="2010" name="Science">
        <title>Genomic comparison of the ants Camponotus floridanus and Harpegnathos saltator.</title>
        <authorList>
            <person name="Bonasio R."/>
            <person name="Zhang G."/>
            <person name="Ye C."/>
            <person name="Mutti N.S."/>
            <person name="Fang X."/>
            <person name="Qin N."/>
            <person name="Donahue G."/>
            <person name="Yang P."/>
            <person name="Li Q."/>
            <person name="Li C."/>
            <person name="Zhang P."/>
            <person name="Huang Z."/>
            <person name="Berger S.L."/>
            <person name="Reinberg D."/>
            <person name="Wang J."/>
            <person name="Liebig J."/>
        </authorList>
    </citation>
    <scope>NUCLEOTIDE SEQUENCE [LARGE SCALE GENOMIC DNA]</scope>
    <source>
        <strain evidence="3">C129</strain>
    </source>
</reference>
<dbReference type="EMBL" id="GL437442">
    <property type="protein sequence ID" value="EFN70454.1"/>
    <property type="molecule type" value="Genomic_DNA"/>
</dbReference>
<evidence type="ECO:0000313" key="2">
    <source>
        <dbReference type="EMBL" id="EFN70454.1"/>
    </source>
</evidence>
<proteinExistence type="predicted"/>
<accession>E2A7X5</accession>
<feature type="compositionally biased region" description="Basic residues" evidence="1">
    <location>
        <begin position="10"/>
        <end position="19"/>
    </location>
</feature>
<gene>
    <name evidence="2" type="ORF">EAG_09835</name>
</gene>
<organism evidence="3">
    <name type="scientific">Camponotus floridanus</name>
    <name type="common">Florida carpenter ant</name>
    <dbReference type="NCBI Taxonomy" id="104421"/>
    <lineage>
        <taxon>Eukaryota</taxon>
        <taxon>Metazoa</taxon>
        <taxon>Ecdysozoa</taxon>
        <taxon>Arthropoda</taxon>
        <taxon>Hexapoda</taxon>
        <taxon>Insecta</taxon>
        <taxon>Pterygota</taxon>
        <taxon>Neoptera</taxon>
        <taxon>Endopterygota</taxon>
        <taxon>Hymenoptera</taxon>
        <taxon>Apocrita</taxon>
        <taxon>Aculeata</taxon>
        <taxon>Formicoidea</taxon>
        <taxon>Formicidae</taxon>
        <taxon>Formicinae</taxon>
        <taxon>Camponotus</taxon>
    </lineage>
</organism>
<sequence length="73" mass="7666">MPGGCDHGRKGGPGRRHRVAAALTPPTPYPSSPRGARPILSRLRDEQQLGDCLVGPDGFATESCRRAASGDAR</sequence>
<feature type="region of interest" description="Disordered" evidence="1">
    <location>
        <begin position="1"/>
        <end position="36"/>
    </location>
</feature>
<evidence type="ECO:0000313" key="3">
    <source>
        <dbReference type="Proteomes" id="UP000000311"/>
    </source>
</evidence>
<keyword evidence="3" id="KW-1185">Reference proteome</keyword>
<protein>
    <submittedName>
        <fullName evidence="2">Uncharacterized protein</fullName>
    </submittedName>
</protein>
<dbReference type="AlphaFoldDB" id="E2A7X5"/>
<name>E2A7X5_CAMFO</name>
<dbReference type="InParanoid" id="E2A7X5"/>